<dbReference type="EMBL" id="JBBKZU010000017">
    <property type="protein sequence ID" value="MEJ8815091.1"/>
    <property type="molecule type" value="Genomic_DNA"/>
</dbReference>
<protein>
    <submittedName>
        <fullName evidence="2">Uncharacterized protein</fullName>
    </submittedName>
</protein>
<sequence length="125" mass="14270">MSKIDFGIGLALLSLFGATFLSNLLAYLRDRSREIDPITREARELLMRESAAPMPDCPTLSPAHWARLEAMQPSWRRGAMQTARKRYAEARSAYARHDFNGELYYPNPALVANAAHELLRMTERF</sequence>
<keyword evidence="3" id="KW-1185">Reference proteome</keyword>
<evidence type="ECO:0000313" key="2">
    <source>
        <dbReference type="EMBL" id="MEJ8815091.1"/>
    </source>
</evidence>
<keyword evidence="1" id="KW-0472">Membrane</keyword>
<feature type="transmembrane region" description="Helical" evidence="1">
    <location>
        <begin position="6"/>
        <end position="28"/>
    </location>
</feature>
<keyword evidence="1" id="KW-0812">Transmembrane</keyword>
<keyword evidence="1" id="KW-1133">Transmembrane helix</keyword>
<proteinExistence type="predicted"/>
<evidence type="ECO:0000313" key="3">
    <source>
        <dbReference type="Proteomes" id="UP001365846"/>
    </source>
</evidence>
<dbReference type="Proteomes" id="UP001365846">
    <property type="component" value="Unassembled WGS sequence"/>
</dbReference>
<accession>A0ABU8VN66</accession>
<reference evidence="2 3" key="1">
    <citation type="submission" date="2024-03" db="EMBL/GenBank/DDBJ databases">
        <title>Novel species of the genus Variovorax.</title>
        <authorList>
            <person name="Liu Q."/>
            <person name="Xin Y.-H."/>
        </authorList>
    </citation>
    <scope>NUCLEOTIDE SEQUENCE [LARGE SCALE GENOMIC DNA]</scope>
    <source>
        <strain evidence="2 3">KACC 18899</strain>
    </source>
</reference>
<organism evidence="2 3">
    <name type="scientific">Variovorax ureilyticus</name>
    <dbReference type="NCBI Taxonomy" id="1836198"/>
    <lineage>
        <taxon>Bacteria</taxon>
        <taxon>Pseudomonadati</taxon>
        <taxon>Pseudomonadota</taxon>
        <taxon>Betaproteobacteria</taxon>
        <taxon>Burkholderiales</taxon>
        <taxon>Comamonadaceae</taxon>
        <taxon>Variovorax</taxon>
    </lineage>
</organism>
<gene>
    <name evidence="2" type="ORF">WKW77_28740</name>
</gene>
<dbReference type="RefSeq" id="WP_340360313.1">
    <property type="nucleotide sequence ID" value="NZ_JBBKZU010000017.1"/>
</dbReference>
<comment type="caution">
    <text evidence="2">The sequence shown here is derived from an EMBL/GenBank/DDBJ whole genome shotgun (WGS) entry which is preliminary data.</text>
</comment>
<name>A0ABU8VN66_9BURK</name>
<evidence type="ECO:0000256" key="1">
    <source>
        <dbReference type="SAM" id="Phobius"/>
    </source>
</evidence>